<protein>
    <submittedName>
        <fullName evidence="1">Uncharacterized protein</fullName>
    </submittedName>
</protein>
<evidence type="ECO:0000313" key="1">
    <source>
        <dbReference type="EMBL" id="KKK93904.1"/>
    </source>
</evidence>
<sequence length="195" mass="21783">MPQTGSGIYEVVLFQRYFNVVCLNVFHFLSNINEDDNQSQCALAFQNTQLPQIALTQLTQVAYEEIVCRNLTGSLADITLVPSTPSGLVVGTPMNQFVSMPYRYNRIQKDTRDGAKRFVGVAEENAEKQFFEAVFFGLMQTLATFLDNGIADAGKTFNPIILRKPDLGLGIFQYSQVSSVTALNRQTTQSSRKDF</sequence>
<reference evidence="1" key="1">
    <citation type="journal article" date="2015" name="Nature">
        <title>Complex archaea that bridge the gap between prokaryotes and eukaryotes.</title>
        <authorList>
            <person name="Spang A."/>
            <person name="Saw J.H."/>
            <person name="Jorgensen S.L."/>
            <person name="Zaremba-Niedzwiedzka K."/>
            <person name="Martijn J."/>
            <person name="Lind A.E."/>
            <person name="van Eijk R."/>
            <person name="Schleper C."/>
            <person name="Guy L."/>
            <person name="Ettema T.J."/>
        </authorList>
    </citation>
    <scope>NUCLEOTIDE SEQUENCE</scope>
</reference>
<gene>
    <name evidence="1" type="ORF">LCGC14_2688210</name>
</gene>
<dbReference type="EMBL" id="LAZR01047574">
    <property type="protein sequence ID" value="KKK93904.1"/>
    <property type="molecule type" value="Genomic_DNA"/>
</dbReference>
<accession>A0A0F9BU25</accession>
<name>A0A0F9BU25_9ZZZZ</name>
<proteinExistence type="predicted"/>
<organism evidence="1">
    <name type="scientific">marine sediment metagenome</name>
    <dbReference type="NCBI Taxonomy" id="412755"/>
    <lineage>
        <taxon>unclassified sequences</taxon>
        <taxon>metagenomes</taxon>
        <taxon>ecological metagenomes</taxon>
    </lineage>
</organism>
<dbReference type="AlphaFoldDB" id="A0A0F9BU25"/>
<comment type="caution">
    <text evidence="1">The sequence shown here is derived from an EMBL/GenBank/DDBJ whole genome shotgun (WGS) entry which is preliminary data.</text>
</comment>